<dbReference type="OrthoDB" id="271062at2"/>
<dbReference type="RefSeq" id="WP_132938289.1">
    <property type="nucleotide sequence ID" value="NZ_CP119676.1"/>
</dbReference>
<gene>
    <name evidence="2" type="ORF">EDD55_102389</name>
</gene>
<dbReference type="Gene3D" id="3.40.50.2000">
    <property type="entry name" value="Glycogen Phosphorylase B"/>
    <property type="match status" value="1"/>
</dbReference>
<protein>
    <recommendedName>
        <fullName evidence="4">UDP:flavonoid glycosyltransferase YjiC (YdhE family)</fullName>
    </recommendedName>
</protein>
<accession>A0A4R3JFS2</accession>
<evidence type="ECO:0000313" key="2">
    <source>
        <dbReference type="EMBL" id="TCS64345.1"/>
    </source>
</evidence>
<evidence type="ECO:0000256" key="1">
    <source>
        <dbReference type="SAM" id="MobiDB-lite"/>
    </source>
</evidence>
<dbReference type="AlphaFoldDB" id="A0A4R3JFS2"/>
<evidence type="ECO:0008006" key="4">
    <source>
        <dbReference type="Google" id="ProtNLM"/>
    </source>
</evidence>
<dbReference type="Proteomes" id="UP000295304">
    <property type="component" value="Unassembled WGS sequence"/>
</dbReference>
<proteinExistence type="predicted"/>
<feature type="region of interest" description="Disordered" evidence="1">
    <location>
        <begin position="386"/>
        <end position="407"/>
    </location>
</feature>
<dbReference type="EMBL" id="SLZW01000002">
    <property type="protein sequence ID" value="TCS64345.1"/>
    <property type="molecule type" value="Genomic_DNA"/>
</dbReference>
<sequence length="407" mass="43754">MATVFLAAEVSTGLDPVNVLLPIANRLRLHGHTPVFVLRDCNRPMVILRQQGFSVLQAPVWRAGRGAPQPDPMAYPDYVHYLVKLGIADGAAITTQVDRWRTLIEFHRPALVVAYDSPGLMIAARGRAPVIALGKEGTLPAITESGRYPTLWGAAAPPAREQGLVHVVNQALAGLGEPEINLLSDITNACVDRFVLDLPQFDFYDDVRRPKAVGPLLSVPGPAAAPSGAGAYVHVKSDVHTVDFLMNALGQFTMPVRAYIEGVSRDFLSAMAWRDVHLLPRPGDGEDEAGKALIVIHDGNPTLAGICLSLGRSQVVLPQTPGQFVIAEKIEKLGVGAVCYGAACQDGAIELVGLALALNPTAWQWAEKMDRRGSLKRVFNACLVATGEKPPSGQTDTGKKQGRRKRR</sequence>
<evidence type="ECO:0000313" key="3">
    <source>
        <dbReference type="Proteomes" id="UP000295304"/>
    </source>
</evidence>
<organism evidence="2 3">
    <name type="scientific">Varunaivibrio sulfuroxidans</name>
    <dbReference type="NCBI Taxonomy" id="1773489"/>
    <lineage>
        <taxon>Bacteria</taxon>
        <taxon>Pseudomonadati</taxon>
        <taxon>Pseudomonadota</taxon>
        <taxon>Alphaproteobacteria</taxon>
        <taxon>Rhodospirillales</taxon>
        <taxon>Magnetovibrionaceae</taxon>
        <taxon>Varunaivibrio</taxon>
    </lineage>
</organism>
<name>A0A4R3JFS2_9PROT</name>
<reference evidence="2 3" key="1">
    <citation type="submission" date="2019-03" db="EMBL/GenBank/DDBJ databases">
        <title>Genomic Encyclopedia of Type Strains, Phase IV (KMG-IV): sequencing the most valuable type-strain genomes for metagenomic binning, comparative biology and taxonomic classification.</title>
        <authorList>
            <person name="Goeker M."/>
        </authorList>
    </citation>
    <scope>NUCLEOTIDE SEQUENCE [LARGE SCALE GENOMIC DNA]</scope>
    <source>
        <strain evidence="2 3">DSM 101688</strain>
    </source>
</reference>
<comment type="caution">
    <text evidence="2">The sequence shown here is derived from an EMBL/GenBank/DDBJ whole genome shotgun (WGS) entry which is preliminary data.</text>
</comment>
<keyword evidence="3" id="KW-1185">Reference proteome</keyword>
<dbReference type="SUPFAM" id="SSF53756">
    <property type="entry name" value="UDP-Glycosyltransferase/glycogen phosphorylase"/>
    <property type="match status" value="1"/>
</dbReference>